<dbReference type="SUPFAM" id="SSF52266">
    <property type="entry name" value="SGNH hydrolase"/>
    <property type="match status" value="1"/>
</dbReference>
<evidence type="ECO:0000259" key="3">
    <source>
        <dbReference type="PROSITE" id="PS50835"/>
    </source>
</evidence>
<dbReference type="Gene3D" id="2.60.40.10">
    <property type="entry name" value="Immunoglobulins"/>
    <property type="match status" value="1"/>
</dbReference>
<keyword evidence="2" id="KW-0732">Signal</keyword>
<dbReference type="InterPro" id="IPR026444">
    <property type="entry name" value="Secre_tail"/>
</dbReference>
<dbReference type="RefSeq" id="WP_207365914.1">
    <property type="nucleotide sequence ID" value="NZ_JAFMYV010000009.1"/>
</dbReference>
<dbReference type="Proteomes" id="UP000664034">
    <property type="component" value="Unassembled WGS sequence"/>
</dbReference>
<keyword evidence="1" id="KW-0378">Hydrolase</keyword>
<dbReference type="InterPro" id="IPR052940">
    <property type="entry name" value="Carb_Esterase_6"/>
</dbReference>
<proteinExistence type="predicted"/>
<evidence type="ECO:0000256" key="2">
    <source>
        <dbReference type="SAM" id="SignalP"/>
    </source>
</evidence>
<dbReference type="EMBL" id="JAFMYV010000009">
    <property type="protein sequence ID" value="MBO0938376.1"/>
    <property type="molecule type" value="Genomic_DNA"/>
</dbReference>
<dbReference type="PROSITE" id="PS50835">
    <property type="entry name" value="IG_LIKE"/>
    <property type="match status" value="1"/>
</dbReference>
<feature type="domain" description="Ig-like" evidence="3">
    <location>
        <begin position="573"/>
        <end position="658"/>
    </location>
</feature>
<sequence length="839" mass="89389">MRSVYSLLVCLFICLPLAAQSLVTFQTLPRDLQLYARDGANQAAVVIEGTATDNSLVRVACLLNRNGQVTQQQRFTFSNTRMFRFAPTIVAELAEYGIRLYGYRATGDSVLLAERKRLLCGDVFVIYGQSNAIGLGGLDQSKIDDQYMRQCGYPFGVADIPGSMQWYPASQPYGAVGAFGLYMAEAIMAVTKIPLCLINGSEGGASLNQLADRNAANTTDLTTFYGRMLYRTRWAGYQGKVRALFYKQGEAEAGSSVAGYPASFDRLYRFLRQDYGNEPRLYVSQINIMAAGQANVGELRDFQRRLTSIYPVGVENIATVGTPGYDGIHYSLEGNRQIAREQARQVLRDIYGQSDTLQINSPNIRKVVQNSRNDTLTLVFEPDMQLVWAADSVLDHGNGQYTRKLADVFYPDGQTGRVSAGRATGNRIQLALRQPAPVQALTYLPPYFSDKQNGFYDGPVLKNSRGMRAFSFDNVAVVRALPAITNLAATANATTREIALSWTLSTTAASEVVLERAVIGVSPFAIIATLPATTNTYRDRPPLSLLGQHQYRVRVISRESESGLSNVAEGRLPVVCTLAVSLSGSSTLAVGATASLSASVMGALPPTNTVALRWSGPGSSSAVGSSLIVNGLAAGSTNVYAVTATQGACSATATSTVTVQGACTLSVVIAGAQTIPFGGTLSLSAVVSGTQVGLGPVTSRWSGPAGYTASGTTLTQAGLTPGLSGTYSLTVEQGRCTAGAVAAVEIQLPLAVEEPDGPGRIGPNPVRAGQPLWLQTAGNAGTGPLSLTVWTLAGQRVMSRTIRPARQTELPTTNLAPGLYFLDIANGTQRLVHQRIIVE</sequence>
<comment type="caution">
    <text evidence="4">The sequence shown here is derived from an EMBL/GenBank/DDBJ whole genome shotgun (WGS) entry which is preliminary data.</text>
</comment>
<evidence type="ECO:0000256" key="1">
    <source>
        <dbReference type="ARBA" id="ARBA00022801"/>
    </source>
</evidence>
<name>A0A939GKE6_9BACT</name>
<evidence type="ECO:0000313" key="4">
    <source>
        <dbReference type="EMBL" id="MBO0938376.1"/>
    </source>
</evidence>
<gene>
    <name evidence="4" type="ORF">J2I47_17625</name>
</gene>
<dbReference type="PANTHER" id="PTHR31988">
    <property type="entry name" value="ESTERASE, PUTATIVE (DUF303)-RELATED"/>
    <property type="match status" value="1"/>
</dbReference>
<dbReference type="GO" id="GO:0016788">
    <property type="term" value="F:hydrolase activity, acting on ester bonds"/>
    <property type="evidence" value="ECO:0007669"/>
    <property type="project" value="UniProtKB-ARBA"/>
</dbReference>
<dbReference type="InterPro" id="IPR013783">
    <property type="entry name" value="Ig-like_fold"/>
</dbReference>
<reference evidence="4" key="1">
    <citation type="submission" date="2021-03" db="EMBL/GenBank/DDBJ databases">
        <title>Fibrella sp. HMF5335 genome sequencing and assembly.</title>
        <authorList>
            <person name="Kang H."/>
            <person name="Kim H."/>
            <person name="Bae S."/>
            <person name="Joh K."/>
        </authorList>
    </citation>
    <scope>NUCLEOTIDE SEQUENCE</scope>
    <source>
        <strain evidence="4">HMF5335</strain>
    </source>
</reference>
<dbReference type="AlphaFoldDB" id="A0A939GKE6"/>
<organism evidence="4 5">
    <name type="scientific">Fibrella rubiginis</name>
    <dbReference type="NCBI Taxonomy" id="2817060"/>
    <lineage>
        <taxon>Bacteria</taxon>
        <taxon>Pseudomonadati</taxon>
        <taxon>Bacteroidota</taxon>
        <taxon>Cytophagia</taxon>
        <taxon>Cytophagales</taxon>
        <taxon>Spirosomataceae</taxon>
        <taxon>Fibrella</taxon>
    </lineage>
</organism>
<dbReference type="InterPro" id="IPR005181">
    <property type="entry name" value="SASA"/>
</dbReference>
<feature type="signal peptide" evidence="2">
    <location>
        <begin position="1"/>
        <end position="21"/>
    </location>
</feature>
<dbReference type="Pfam" id="PF03629">
    <property type="entry name" value="SASA"/>
    <property type="match status" value="1"/>
</dbReference>
<accession>A0A939GKE6</accession>
<dbReference type="InterPro" id="IPR036514">
    <property type="entry name" value="SGNH_hydro_sf"/>
</dbReference>
<keyword evidence="5" id="KW-1185">Reference proteome</keyword>
<dbReference type="InterPro" id="IPR007110">
    <property type="entry name" value="Ig-like_dom"/>
</dbReference>
<protein>
    <submittedName>
        <fullName evidence="4">T9SS type A sorting domain-containing protein</fullName>
    </submittedName>
</protein>
<dbReference type="NCBIfam" id="TIGR04183">
    <property type="entry name" value="Por_Secre_tail"/>
    <property type="match status" value="1"/>
</dbReference>
<dbReference type="Gene3D" id="3.40.50.1110">
    <property type="entry name" value="SGNH hydrolase"/>
    <property type="match status" value="1"/>
</dbReference>
<dbReference type="PANTHER" id="PTHR31988:SF19">
    <property type="entry name" value="9-O-ACETYL-N-ACETYLNEURAMINIC ACID DEACETYLASE-RELATED"/>
    <property type="match status" value="1"/>
</dbReference>
<feature type="chain" id="PRO_5037566690" evidence="2">
    <location>
        <begin position="22"/>
        <end position="839"/>
    </location>
</feature>
<evidence type="ECO:0000313" key="5">
    <source>
        <dbReference type="Proteomes" id="UP000664034"/>
    </source>
</evidence>